<dbReference type="InterPro" id="IPR032979">
    <property type="entry name" value="ENGase"/>
</dbReference>
<dbReference type="Pfam" id="PF03644">
    <property type="entry name" value="Glyco_hydro_85"/>
    <property type="match status" value="1"/>
</dbReference>
<evidence type="ECO:0000259" key="1">
    <source>
        <dbReference type="Pfam" id="PF03644"/>
    </source>
</evidence>
<organism evidence="2">
    <name type="scientific">Schistocephalus solidus</name>
    <name type="common">Tapeworm</name>
    <dbReference type="NCBI Taxonomy" id="70667"/>
    <lineage>
        <taxon>Eukaryota</taxon>
        <taxon>Metazoa</taxon>
        <taxon>Spiralia</taxon>
        <taxon>Lophotrochozoa</taxon>
        <taxon>Platyhelminthes</taxon>
        <taxon>Cestoda</taxon>
        <taxon>Eucestoda</taxon>
        <taxon>Diphyllobothriidea</taxon>
        <taxon>Diphyllobothriidae</taxon>
        <taxon>Schistocephalus</taxon>
    </lineage>
</organism>
<proteinExistence type="predicted"/>
<sequence length="506" mass="56758">LFLRHNVKVYGTFIIENSTNEFFGRVFCRKNISAGSFSPSVGELAMYLDKIRRKMKFEGWLINMEIEFPEFYDELFAADSYFSHLLQSDIRYRYDAVTRKGKLNWQNALNAENVDFALAAEDGIFLNYNWNLDLLRLSQDTAGNSHWSKRIFVGVDCFGRGCPGGGGFNTSEAVNLILQASQSYPDRPLSVALFAPAWSFEKRNDIASVLPIACPTQNAVRAAQLISNLDSCFWQPLETLLSAIRACGRVPTTRGQHKHWYRPLTPLPCSEDAPVLRTNFGFGLGLFRISDDGPERKLKYEPWSCLNSQQSRPEYIDSYAQGNSLRVELSATTSYSTTNGHLNDLGTMTPQLHLELFLFPNLCLSREAELSLVLKPLPLSEPAIRGSVASVLDPLENLRLRLFVDLTVLPAAGPLYTSKSYPVTHRQFLLHESAIEMVVGQTPNWACIRYRLGQQLTSAQTTDSGATEADAEVVCVRRLGMQIPYQHDCAFLLGGLTLVDPDANWL</sequence>
<dbReference type="InterPro" id="IPR005201">
    <property type="entry name" value="TIM_ENGase"/>
</dbReference>
<name>A0A183SNU9_SCHSO</name>
<dbReference type="GO" id="GO:0033925">
    <property type="term" value="F:mannosyl-glycoprotein endo-beta-N-acetylglucosaminidase activity"/>
    <property type="evidence" value="ECO:0007669"/>
    <property type="project" value="UniProtKB-EC"/>
</dbReference>
<dbReference type="PANTHER" id="PTHR13246:SF1">
    <property type="entry name" value="CYTOSOLIC ENDO-BETA-N-ACETYLGLUCOSAMINIDASE"/>
    <property type="match status" value="1"/>
</dbReference>
<reference evidence="2" key="1">
    <citation type="submission" date="2016-06" db="UniProtKB">
        <authorList>
            <consortium name="WormBaseParasite"/>
        </authorList>
    </citation>
    <scope>IDENTIFICATION</scope>
</reference>
<dbReference type="AlphaFoldDB" id="A0A183SNU9"/>
<accession>A0A183SNU9</accession>
<dbReference type="Gene3D" id="3.20.20.80">
    <property type="entry name" value="Glycosidases"/>
    <property type="match status" value="1"/>
</dbReference>
<protein>
    <submittedName>
        <fullName evidence="2">Mannosyl-glycoprotein endo-beta-N-acetylglucosaminidase</fullName>
    </submittedName>
</protein>
<feature type="domain" description="Cytosolic endo-beta-N-acetylglucosaminidase TIM barrel" evidence="1">
    <location>
        <begin position="4"/>
        <end position="206"/>
    </location>
</feature>
<dbReference type="PANTHER" id="PTHR13246">
    <property type="entry name" value="ENDO BETA N-ACETYLGLUCOSAMINIDASE"/>
    <property type="match status" value="1"/>
</dbReference>
<dbReference type="GO" id="GO:0005829">
    <property type="term" value="C:cytosol"/>
    <property type="evidence" value="ECO:0007669"/>
    <property type="project" value="UniProtKB-SubCell"/>
</dbReference>
<evidence type="ECO:0000313" key="2">
    <source>
        <dbReference type="WBParaSite" id="SSLN_0000609001-mRNA-1"/>
    </source>
</evidence>
<dbReference type="WBParaSite" id="SSLN_0000609001-mRNA-1">
    <property type="protein sequence ID" value="SSLN_0000609001-mRNA-1"/>
    <property type="gene ID" value="SSLN_0000609001"/>
</dbReference>